<comment type="similarity">
    <text evidence="3">Belongs to the actin family.</text>
</comment>
<evidence type="ECO:0000256" key="1">
    <source>
        <dbReference type="ARBA" id="ARBA00004123"/>
    </source>
</evidence>
<evidence type="ECO:0000313" key="6">
    <source>
        <dbReference type="EMBL" id="CAG9111884.1"/>
    </source>
</evidence>
<keyword evidence="7" id="KW-1185">Reference proteome</keyword>
<name>A0A8S4E862_PLUXY</name>
<dbReference type="SMART" id="SM00268">
    <property type="entry name" value="ACTIN"/>
    <property type="match status" value="1"/>
</dbReference>
<comment type="caution">
    <text evidence="6">The sequence shown here is derived from an EMBL/GenBank/DDBJ whole genome shotgun (WGS) entry which is preliminary data.</text>
</comment>
<evidence type="ECO:0000256" key="4">
    <source>
        <dbReference type="SAM" id="Coils"/>
    </source>
</evidence>
<evidence type="ECO:0000313" key="7">
    <source>
        <dbReference type="Proteomes" id="UP000653454"/>
    </source>
</evidence>
<feature type="coiled-coil region" evidence="4">
    <location>
        <begin position="290"/>
        <end position="329"/>
    </location>
</feature>
<feature type="region of interest" description="Disordered" evidence="5">
    <location>
        <begin position="376"/>
        <end position="413"/>
    </location>
</feature>
<dbReference type="EMBL" id="CAJHNJ030000013">
    <property type="protein sequence ID" value="CAG9111884.1"/>
    <property type="molecule type" value="Genomic_DNA"/>
</dbReference>
<dbReference type="PANTHER" id="PTHR11937">
    <property type="entry name" value="ACTIN"/>
    <property type="match status" value="1"/>
</dbReference>
<keyword evidence="4" id="KW-0175">Coiled coil</keyword>
<proteinExistence type="inferred from homology"/>
<evidence type="ECO:0000256" key="3">
    <source>
        <dbReference type="RuleBase" id="RU000487"/>
    </source>
</evidence>
<reference evidence="6" key="1">
    <citation type="submission" date="2020-11" db="EMBL/GenBank/DDBJ databases">
        <authorList>
            <person name="Whiteford S."/>
        </authorList>
    </citation>
    <scope>NUCLEOTIDE SEQUENCE</scope>
</reference>
<accession>A0A8S4E862</accession>
<dbReference type="InterPro" id="IPR004000">
    <property type="entry name" value="Actin"/>
</dbReference>
<dbReference type="FunFam" id="3.30.420.40:FF:000048">
    <property type="entry name" value="ARP5 actin-related protein 5 homolog"/>
    <property type="match status" value="1"/>
</dbReference>
<dbReference type="SUPFAM" id="SSF53067">
    <property type="entry name" value="Actin-like ATPase domain"/>
    <property type="match status" value="2"/>
</dbReference>
<dbReference type="GO" id="GO:0005634">
    <property type="term" value="C:nucleus"/>
    <property type="evidence" value="ECO:0007669"/>
    <property type="project" value="UniProtKB-SubCell"/>
</dbReference>
<dbReference type="FunFam" id="3.30.420.40:FF:000058">
    <property type="entry name" value="Putative actin-related protein 5"/>
    <property type="match status" value="1"/>
</dbReference>
<dbReference type="Proteomes" id="UP000653454">
    <property type="component" value="Unassembled WGS sequence"/>
</dbReference>
<dbReference type="InterPro" id="IPR043129">
    <property type="entry name" value="ATPase_NBD"/>
</dbReference>
<dbReference type="Pfam" id="PF00022">
    <property type="entry name" value="Actin"/>
    <property type="match status" value="2"/>
</dbReference>
<dbReference type="Gene3D" id="3.30.420.40">
    <property type="match status" value="2"/>
</dbReference>
<comment type="subcellular location">
    <subcellularLocation>
        <location evidence="1">Nucleus</location>
    </subcellularLocation>
</comment>
<keyword evidence="2" id="KW-0539">Nucleus</keyword>
<dbReference type="FunFam" id="3.30.420.40:FF:000237">
    <property type="entry name" value="Actin-related protein 5"/>
    <property type="match status" value="1"/>
</dbReference>
<sequence length="674" mass="76441">MEPDDVLILKDYKTVPDIVHEYGPTLKYGHIPLVIDNGSYQCRVGWSISEDPHLIFKNLIARPRKDRSKKDADPPVTPPIQIGNDIVNIEAVRFQLKTQFDKNVVTHFEVQEQVCDYIFSHLGIDSEGRVPHPIVMTEAFVTPNYSRQLMSELLFEGYGVPAVSYGVDSLFSMYKNNIEENALIVNCGYHTIHIIPVLRGKVIFEHARRINLGGSEMVSYLHKLLQLKYPVHVNAITMSRAEEILTQHSGIALDYQEETRRWASGEYYEAHVKRVQLPFVQPATATPLSVEAQKERKKEMARRLLEINARKREERLAEDEEQLNQLLSINDMVEDGDADEFNEALKGFDIKSYEDLQRQIATLQARIEKTRQRAAAAAAGRGLRGRGRRRRRGGARRAGDVCSRRLTPPLSSSGSRTLGIRLYNALVSAREARRARRADMARRRTAAAAERMRVISHLAAAGDDFGTRDEDWDAYKSISREADSDSESEAERVSLLQDALREHEPAPEARTRHQLHLAIEAIRAPELMFQPSMLGSHEAGLAETMEYVFKHFSAEDQLLLANNVFLTGGCSQFPGLKERLERELLEMRPFQSTHRVVTAANPSLDAWYGARDFAGSNEFEHWCISKEDYYEMGGEYLREHHASNRYYKSPAPIDNTLAPAGDANVAKEEIVVDC</sequence>
<organism evidence="6 7">
    <name type="scientific">Plutella xylostella</name>
    <name type="common">Diamondback moth</name>
    <name type="synonym">Plutella maculipennis</name>
    <dbReference type="NCBI Taxonomy" id="51655"/>
    <lineage>
        <taxon>Eukaryota</taxon>
        <taxon>Metazoa</taxon>
        <taxon>Ecdysozoa</taxon>
        <taxon>Arthropoda</taxon>
        <taxon>Hexapoda</taxon>
        <taxon>Insecta</taxon>
        <taxon>Pterygota</taxon>
        <taxon>Neoptera</taxon>
        <taxon>Endopterygota</taxon>
        <taxon>Lepidoptera</taxon>
        <taxon>Glossata</taxon>
        <taxon>Ditrysia</taxon>
        <taxon>Yponomeutoidea</taxon>
        <taxon>Plutellidae</taxon>
        <taxon>Plutella</taxon>
    </lineage>
</organism>
<protein>
    <submittedName>
        <fullName evidence="6">(diamondback moth) hypothetical protein</fullName>
    </submittedName>
</protein>
<dbReference type="CDD" id="cd10211">
    <property type="entry name" value="ASKHA_NBD_Arp5"/>
    <property type="match status" value="1"/>
</dbReference>
<dbReference type="AlphaFoldDB" id="A0A8S4E862"/>
<evidence type="ECO:0000256" key="2">
    <source>
        <dbReference type="ARBA" id="ARBA00023242"/>
    </source>
</evidence>
<gene>
    <name evidence="6" type="ORF">PLXY2_LOCUS4716</name>
</gene>
<evidence type="ECO:0000256" key="5">
    <source>
        <dbReference type="SAM" id="MobiDB-lite"/>
    </source>
</evidence>
<feature type="compositionally biased region" description="Basic residues" evidence="5">
    <location>
        <begin position="383"/>
        <end position="395"/>
    </location>
</feature>